<organism evidence="2 4">
    <name type="scientific">Punica granatum</name>
    <name type="common">Pomegranate</name>
    <dbReference type="NCBI Taxonomy" id="22663"/>
    <lineage>
        <taxon>Eukaryota</taxon>
        <taxon>Viridiplantae</taxon>
        <taxon>Streptophyta</taxon>
        <taxon>Embryophyta</taxon>
        <taxon>Tracheophyta</taxon>
        <taxon>Spermatophyta</taxon>
        <taxon>Magnoliopsida</taxon>
        <taxon>eudicotyledons</taxon>
        <taxon>Gunneridae</taxon>
        <taxon>Pentapetalae</taxon>
        <taxon>rosids</taxon>
        <taxon>malvids</taxon>
        <taxon>Myrtales</taxon>
        <taxon>Lythraceae</taxon>
        <taxon>Punica</taxon>
    </lineage>
</organism>
<proteinExistence type="predicted"/>
<dbReference type="InterPro" id="IPR001810">
    <property type="entry name" value="F-box_dom"/>
</dbReference>
<reference evidence="2" key="2">
    <citation type="submission" date="2017-06" db="EMBL/GenBank/DDBJ databases">
        <title>The pomegranate genome and the genomics of punicalagin biosynthesis.</title>
        <authorList>
            <person name="Xu C."/>
        </authorList>
    </citation>
    <scope>NUCLEOTIDE SEQUENCE [LARGE SCALE GENOMIC DNA]</scope>
    <source>
        <tissue evidence="2">Fresh leaf</tissue>
    </source>
</reference>
<evidence type="ECO:0000313" key="4">
    <source>
        <dbReference type="Proteomes" id="UP000197138"/>
    </source>
</evidence>
<evidence type="ECO:0000313" key="3">
    <source>
        <dbReference type="EMBL" id="PKI59673.1"/>
    </source>
</evidence>
<dbReference type="SUPFAM" id="SSF81383">
    <property type="entry name" value="F-box domain"/>
    <property type="match status" value="1"/>
</dbReference>
<sequence length="139" mass="15539">MDQSEGADHLDQLCSLPYEVLVQILSFLQLKDAVRTSNLSKRNIGPHCISGDTTLLVHAKLLVQLHGKGVVRDRGYSLLLAVSNMREFTLSNQLLMRNMVKLRFGGISYLTVQGLGMILERSPRLQSLYLAPTNQFKPS</sequence>
<dbReference type="PROSITE" id="PS50181">
    <property type="entry name" value="FBOX"/>
    <property type="match status" value="1"/>
</dbReference>
<dbReference type="AlphaFoldDB" id="A0A218WGT5"/>
<reference evidence="3 5" key="3">
    <citation type="submission" date="2017-11" db="EMBL/GenBank/DDBJ databases">
        <title>De-novo sequencing of pomegranate (Punica granatum L.) genome.</title>
        <authorList>
            <person name="Akparov Z."/>
            <person name="Amiraslanov A."/>
            <person name="Hajiyeva S."/>
            <person name="Abbasov M."/>
            <person name="Kaur K."/>
            <person name="Hamwieh A."/>
            <person name="Solovyev V."/>
            <person name="Salamov A."/>
            <person name="Braich B."/>
            <person name="Kosarev P."/>
            <person name="Mahmoud A."/>
            <person name="Hajiyev E."/>
            <person name="Babayeva S."/>
            <person name="Izzatullayeva V."/>
            <person name="Mammadov A."/>
            <person name="Mammadov A."/>
            <person name="Sharifova S."/>
            <person name="Ojaghi J."/>
            <person name="Eynullazada K."/>
            <person name="Bayramov B."/>
            <person name="Abdulazimova A."/>
            <person name="Shahmuradov I."/>
        </authorList>
    </citation>
    <scope>NUCLEOTIDE SEQUENCE [LARGE SCALE GENOMIC DNA]</scope>
    <source>
        <strain evidence="3">AG2017</strain>
        <strain evidence="5">cv. AG2017</strain>
        <tissue evidence="3">Leaf</tissue>
    </source>
</reference>
<accession>A0A218WGT5</accession>
<dbReference type="InterPro" id="IPR036047">
    <property type="entry name" value="F-box-like_dom_sf"/>
</dbReference>
<name>A0A218WGT5_PUNGR</name>
<dbReference type="Proteomes" id="UP000197138">
    <property type="component" value="Unassembled WGS sequence"/>
</dbReference>
<reference evidence="4" key="1">
    <citation type="journal article" date="2017" name="Plant J.">
        <title>The pomegranate (Punica granatum L.) genome and the genomics of punicalagin biosynthesis.</title>
        <authorList>
            <person name="Qin G."/>
            <person name="Xu C."/>
            <person name="Ming R."/>
            <person name="Tang H."/>
            <person name="Guyot R."/>
            <person name="Kramer E.M."/>
            <person name="Hu Y."/>
            <person name="Yi X."/>
            <person name="Qi Y."/>
            <person name="Xu X."/>
            <person name="Gao Z."/>
            <person name="Pan H."/>
            <person name="Jian J."/>
            <person name="Tian Y."/>
            <person name="Yue Z."/>
            <person name="Xu Y."/>
        </authorList>
    </citation>
    <scope>NUCLEOTIDE SEQUENCE [LARGE SCALE GENOMIC DNA]</scope>
    <source>
        <strain evidence="4">cv. Dabenzi</strain>
    </source>
</reference>
<keyword evidence="5" id="KW-1185">Reference proteome</keyword>
<evidence type="ECO:0000313" key="2">
    <source>
        <dbReference type="EMBL" id="OWM71689.1"/>
    </source>
</evidence>
<feature type="domain" description="F-box" evidence="1">
    <location>
        <begin position="10"/>
        <end position="42"/>
    </location>
</feature>
<dbReference type="Pfam" id="PF00646">
    <property type="entry name" value="F-box"/>
    <property type="match status" value="1"/>
</dbReference>
<dbReference type="EMBL" id="MTKT01004399">
    <property type="protein sequence ID" value="OWM71689.1"/>
    <property type="molecule type" value="Genomic_DNA"/>
</dbReference>
<dbReference type="EMBL" id="PGOL01001251">
    <property type="protein sequence ID" value="PKI59673.1"/>
    <property type="molecule type" value="Genomic_DNA"/>
</dbReference>
<comment type="caution">
    <text evidence="2">The sequence shown here is derived from an EMBL/GenBank/DDBJ whole genome shotgun (WGS) entry which is preliminary data.</text>
</comment>
<protein>
    <recommendedName>
        <fullName evidence="1">F-box domain-containing protein</fullName>
    </recommendedName>
</protein>
<evidence type="ECO:0000313" key="5">
    <source>
        <dbReference type="Proteomes" id="UP000233551"/>
    </source>
</evidence>
<gene>
    <name evidence="2" type="ORF">CDL15_Pgr005877</name>
    <name evidence="3" type="ORF">CRG98_019935</name>
</gene>
<dbReference type="Proteomes" id="UP000233551">
    <property type="component" value="Unassembled WGS sequence"/>
</dbReference>
<evidence type="ECO:0000259" key="1">
    <source>
        <dbReference type="PROSITE" id="PS50181"/>
    </source>
</evidence>
<dbReference type="Gene3D" id="1.20.1280.50">
    <property type="match status" value="1"/>
</dbReference>